<feature type="binding site" evidence="7 8">
    <location>
        <position position="124"/>
    </location>
    <ligand>
        <name>S-adenosyl-L-methionine</name>
        <dbReference type="ChEBI" id="CHEBI:59789"/>
    </ligand>
</feature>
<dbReference type="FunFam" id="3.40.50.150:FF:000023">
    <property type="entry name" value="Ribosomal RNA small subunit methyltransferase A"/>
    <property type="match status" value="1"/>
</dbReference>
<evidence type="ECO:0000313" key="11">
    <source>
        <dbReference type="Proteomes" id="UP001139365"/>
    </source>
</evidence>
<comment type="catalytic activity">
    <reaction evidence="7">
        <text>adenosine(1518)/adenosine(1519) in 16S rRNA + 4 S-adenosyl-L-methionine = N(6)-dimethyladenosine(1518)/N(6)-dimethyladenosine(1519) in 16S rRNA + 4 S-adenosyl-L-homocysteine + 4 H(+)</text>
        <dbReference type="Rhea" id="RHEA:19609"/>
        <dbReference type="Rhea" id="RHEA-COMP:10232"/>
        <dbReference type="Rhea" id="RHEA-COMP:10233"/>
        <dbReference type="ChEBI" id="CHEBI:15378"/>
        <dbReference type="ChEBI" id="CHEBI:57856"/>
        <dbReference type="ChEBI" id="CHEBI:59789"/>
        <dbReference type="ChEBI" id="CHEBI:74411"/>
        <dbReference type="ChEBI" id="CHEBI:74493"/>
        <dbReference type="EC" id="2.1.1.182"/>
    </reaction>
</comment>
<keyword evidence="1 7" id="KW-0963">Cytoplasm</keyword>
<keyword evidence="3 7" id="KW-0489">Methyltransferase</keyword>
<dbReference type="SMART" id="SM00650">
    <property type="entry name" value="rADc"/>
    <property type="match status" value="1"/>
</dbReference>
<gene>
    <name evidence="7 10" type="primary">rsmA</name>
    <name evidence="7" type="synonym">ksgA</name>
    <name evidence="10" type="ORF">MR241_02975</name>
</gene>
<evidence type="ECO:0000259" key="9">
    <source>
        <dbReference type="SMART" id="SM00650"/>
    </source>
</evidence>
<dbReference type="PROSITE" id="PS51689">
    <property type="entry name" value="SAM_RNA_A_N6_MT"/>
    <property type="match status" value="1"/>
</dbReference>
<protein>
    <recommendedName>
        <fullName evidence="7">Ribosomal RNA small subunit methyltransferase A</fullName>
        <ecNumber evidence="7">2.1.1.182</ecNumber>
    </recommendedName>
    <alternativeName>
        <fullName evidence="7">16S rRNA (adenine(1518)-N(6)/adenine(1519)-N(6))-dimethyltransferase</fullName>
    </alternativeName>
    <alternativeName>
        <fullName evidence="7">16S rRNA dimethyladenosine transferase</fullName>
    </alternativeName>
    <alternativeName>
        <fullName evidence="7">16S rRNA dimethylase</fullName>
    </alternativeName>
    <alternativeName>
        <fullName evidence="7">S-adenosylmethionine-6-N', N'-adenosyl(rRNA) dimethyltransferase</fullName>
    </alternativeName>
</protein>
<keyword evidence="5 7" id="KW-0949">S-adenosyl-L-methionine</keyword>
<feature type="binding site" evidence="7 8">
    <location>
        <position position="100"/>
    </location>
    <ligand>
        <name>S-adenosyl-L-methionine</name>
        <dbReference type="ChEBI" id="CHEBI:59789"/>
    </ligand>
</feature>
<dbReference type="AlphaFoldDB" id="A0AAE3FHW2"/>
<name>A0AAE3FHW2_9BACT</name>
<dbReference type="GO" id="GO:0003723">
    <property type="term" value="F:RNA binding"/>
    <property type="evidence" value="ECO:0007669"/>
    <property type="project" value="UniProtKB-UniRule"/>
</dbReference>
<dbReference type="InterPro" id="IPR001737">
    <property type="entry name" value="KsgA/Erm"/>
</dbReference>
<evidence type="ECO:0000256" key="1">
    <source>
        <dbReference type="ARBA" id="ARBA00022490"/>
    </source>
</evidence>
<feature type="binding site" evidence="7 8">
    <location>
        <position position="29"/>
    </location>
    <ligand>
        <name>S-adenosyl-L-methionine</name>
        <dbReference type="ChEBI" id="CHEBI:59789"/>
    </ligand>
</feature>
<evidence type="ECO:0000256" key="4">
    <source>
        <dbReference type="ARBA" id="ARBA00022679"/>
    </source>
</evidence>
<evidence type="ECO:0000256" key="7">
    <source>
        <dbReference type="HAMAP-Rule" id="MF_00607"/>
    </source>
</evidence>
<evidence type="ECO:0000256" key="5">
    <source>
        <dbReference type="ARBA" id="ARBA00022691"/>
    </source>
</evidence>
<dbReference type="HAMAP" id="MF_00607">
    <property type="entry name" value="16SrRNA_methyltr_A"/>
    <property type="match status" value="1"/>
</dbReference>
<dbReference type="Gene3D" id="1.10.8.100">
    <property type="entry name" value="Ribosomal RNA adenine dimethylase-like, domain 2"/>
    <property type="match status" value="1"/>
</dbReference>
<dbReference type="InterPro" id="IPR011530">
    <property type="entry name" value="rRNA_adenine_dimethylase"/>
</dbReference>
<dbReference type="EMBL" id="JALEMU010000047">
    <property type="protein sequence ID" value="MCI5755242.1"/>
    <property type="molecule type" value="Genomic_DNA"/>
</dbReference>
<dbReference type="InterPro" id="IPR029063">
    <property type="entry name" value="SAM-dependent_MTases_sf"/>
</dbReference>
<organism evidence="10 11">
    <name type="scientific">Candidatus Colimorpha enterica</name>
    <dbReference type="NCBI Taxonomy" id="3083063"/>
    <lineage>
        <taxon>Bacteria</taxon>
        <taxon>Pseudomonadati</taxon>
        <taxon>Bacteroidota</taxon>
        <taxon>Bacteroidia</taxon>
        <taxon>Bacteroidales</taxon>
        <taxon>Candidatus Colimorpha</taxon>
    </lineage>
</organism>
<dbReference type="PANTHER" id="PTHR11727">
    <property type="entry name" value="DIMETHYLADENOSINE TRANSFERASE"/>
    <property type="match status" value="1"/>
</dbReference>
<evidence type="ECO:0000313" key="10">
    <source>
        <dbReference type="EMBL" id="MCI5755242.1"/>
    </source>
</evidence>
<accession>A0AAE3FHW2</accession>
<sequence>MKLTSARDVADIMNRHGLKFNKGYGQNFLINEAVPKRIAAECGADPDSGILEIGPGIGTLTRELCTRYRKVVAVEIDSSLIPALIETTADLDNLVIINDDIMKTDLDRLISDEFAGMNVTVCANLPYYITTPIIMKLLESDVRFDNITVMIQKEVAARLTSKPGEPDYGAITASVARYGTARRLFTVSAGSFIPAPKVDSAVIRIETSRQRSYTVKDEKTLTRCIRGAFALRRKTLVNSLASEFGEIGKAGIASAVISAGFPENIRGEQLGIPEFARLSDELYIAINHPNGGT</sequence>
<proteinExistence type="inferred from homology"/>
<evidence type="ECO:0000256" key="2">
    <source>
        <dbReference type="ARBA" id="ARBA00022552"/>
    </source>
</evidence>
<comment type="similarity">
    <text evidence="7">Belongs to the class I-like SAM-binding methyltransferase superfamily. rRNA adenine N(6)-methyltransferase family. RsmA subfamily.</text>
</comment>
<dbReference type="InterPro" id="IPR020598">
    <property type="entry name" value="rRNA_Ade_methylase_Trfase_N"/>
</dbReference>
<feature type="binding site" evidence="7 8">
    <location>
        <position position="54"/>
    </location>
    <ligand>
        <name>S-adenosyl-L-methionine</name>
        <dbReference type="ChEBI" id="CHEBI:59789"/>
    </ligand>
</feature>
<evidence type="ECO:0000256" key="3">
    <source>
        <dbReference type="ARBA" id="ARBA00022603"/>
    </source>
</evidence>
<dbReference type="Gene3D" id="3.40.50.150">
    <property type="entry name" value="Vaccinia Virus protein VP39"/>
    <property type="match status" value="1"/>
</dbReference>
<evidence type="ECO:0000256" key="8">
    <source>
        <dbReference type="PROSITE-ProRule" id="PRU01026"/>
    </source>
</evidence>
<keyword evidence="4 7" id="KW-0808">Transferase</keyword>
<dbReference type="PANTHER" id="PTHR11727:SF7">
    <property type="entry name" value="DIMETHYLADENOSINE TRANSFERASE-RELATED"/>
    <property type="match status" value="1"/>
</dbReference>
<dbReference type="GO" id="GO:0052908">
    <property type="term" value="F:16S rRNA (adenine(1518)-N(6)/adenine(1519)-N(6))-dimethyltransferase activity"/>
    <property type="evidence" value="ECO:0007669"/>
    <property type="project" value="UniProtKB-EC"/>
</dbReference>
<dbReference type="NCBIfam" id="TIGR00755">
    <property type="entry name" value="ksgA"/>
    <property type="match status" value="1"/>
</dbReference>
<feature type="binding site" evidence="7 8">
    <location>
        <position position="75"/>
    </location>
    <ligand>
        <name>S-adenosyl-L-methionine</name>
        <dbReference type="ChEBI" id="CHEBI:59789"/>
    </ligand>
</feature>
<dbReference type="Pfam" id="PF00398">
    <property type="entry name" value="RrnaAD"/>
    <property type="match status" value="1"/>
</dbReference>
<keyword evidence="6 7" id="KW-0694">RNA-binding</keyword>
<feature type="domain" description="Ribosomal RNA adenine methylase transferase N-terminal" evidence="9">
    <location>
        <begin position="34"/>
        <end position="209"/>
    </location>
</feature>
<dbReference type="InterPro" id="IPR023165">
    <property type="entry name" value="rRNA_Ade_diMease-like_C"/>
</dbReference>
<feature type="binding site" evidence="7 8">
    <location>
        <position position="27"/>
    </location>
    <ligand>
        <name>S-adenosyl-L-methionine</name>
        <dbReference type="ChEBI" id="CHEBI:59789"/>
    </ligand>
</feature>
<comment type="subcellular location">
    <subcellularLocation>
        <location evidence="7">Cytoplasm</location>
    </subcellularLocation>
</comment>
<reference evidence="10 11" key="1">
    <citation type="submission" date="2022-03" db="EMBL/GenBank/DDBJ databases">
        <title>Metagenome-assembled genomes from swine fecal metagenomes.</title>
        <authorList>
            <person name="Holman D.B."/>
            <person name="Kommadath A."/>
        </authorList>
    </citation>
    <scope>NUCLEOTIDE SEQUENCE [LARGE SCALE GENOMIC DNA]</scope>
    <source>
        <strain evidence="10">SUG147</strain>
    </source>
</reference>
<comment type="caution">
    <text evidence="10">The sequence shown here is derived from an EMBL/GenBank/DDBJ whole genome shotgun (WGS) entry which is preliminary data.</text>
</comment>
<dbReference type="Proteomes" id="UP001139365">
    <property type="component" value="Unassembled WGS sequence"/>
</dbReference>
<dbReference type="InterPro" id="IPR020596">
    <property type="entry name" value="rRNA_Ade_Mease_Trfase_CS"/>
</dbReference>
<comment type="function">
    <text evidence="7">Specifically dimethylates two adjacent adenosines (A1518 and A1519) in the loop of a conserved hairpin near the 3'-end of 16S rRNA in the 30S particle. May play a critical role in biogenesis of 30S subunits.</text>
</comment>
<dbReference type="GO" id="GO:0005829">
    <property type="term" value="C:cytosol"/>
    <property type="evidence" value="ECO:0007669"/>
    <property type="project" value="TreeGrafter"/>
</dbReference>
<dbReference type="PROSITE" id="PS01131">
    <property type="entry name" value="RRNA_A_DIMETH"/>
    <property type="match status" value="1"/>
</dbReference>
<evidence type="ECO:0000256" key="6">
    <source>
        <dbReference type="ARBA" id="ARBA00022884"/>
    </source>
</evidence>
<keyword evidence="2 7" id="KW-0698">rRNA processing</keyword>
<dbReference type="SUPFAM" id="SSF53335">
    <property type="entry name" value="S-adenosyl-L-methionine-dependent methyltransferases"/>
    <property type="match status" value="1"/>
</dbReference>
<dbReference type="EC" id="2.1.1.182" evidence="7"/>